<accession>A0A833ZNK6</accession>
<dbReference type="AlphaFoldDB" id="A0A833ZNK6"/>
<sequence>MKKSSLRLINFSEFKQLVFGGSGVKDNMWFLAFSYHYLIPPYVCFCLPSFGVLILLFFLPIKIFPRSSHSSRHSSHSTSSLGFFKFYHLKLTHLSSMISWPLYFTFIRLLKMSVFCLPVSVFVSLTSM</sequence>
<proteinExistence type="predicted"/>
<keyword evidence="1" id="KW-0472">Membrane</keyword>
<protein>
    <submittedName>
        <fullName evidence="2">Uncharacterized protein</fullName>
    </submittedName>
</protein>
<name>A0A833ZNK6_9CHIR</name>
<comment type="caution">
    <text evidence="2">The sequence shown here is derived from an EMBL/GenBank/DDBJ whole genome shotgun (WGS) entry which is preliminary data.</text>
</comment>
<evidence type="ECO:0000313" key="2">
    <source>
        <dbReference type="EMBL" id="KAF6099738.1"/>
    </source>
</evidence>
<keyword evidence="1" id="KW-0812">Transmembrane</keyword>
<reference evidence="2 3" key="1">
    <citation type="journal article" date="2020" name="Nature">
        <title>Six reference-quality genomes reveal evolution of bat adaptations.</title>
        <authorList>
            <person name="Jebb D."/>
            <person name="Huang Z."/>
            <person name="Pippel M."/>
            <person name="Hughes G.M."/>
            <person name="Lavrichenko K."/>
            <person name="Devanna P."/>
            <person name="Winkler S."/>
            <person name="Jermiin L.S."/>
            <person name="Skirmuntt E.C."/>
            <person name="Katzourakis A."/>
            <person name="Burkitt-Gray L."/>
            <person name="Ray D.A."/>
            <person name="Sullivan K.A.M."/>
            <person name="Roscito J.G."/>
            <person name="Kirilenko B.M."/>
            <person name="Davalos L.M."/>
            <person name="Corthals A.P."/>
            <person name="Power M.L."/>
            <person name="Jones G."/>
            <person name="Ransome R.D."/>
            <person name="Dechmann D.K.N."/>
            <person name="Locatelli A.G."/>
            <person name="Puechmaille S.J."/>
            <person name="Fedrigo O."/>
            <person name="Jarvis E.D."/>
            <person name="Hiller M."/>
            <person name="Vernes S.C."/>
            <person name="Myers E.W."/>
            <person name="Teeling E.C."/>
        </authorList>
    </citation>
    <scope>NUCLEOTIDE SEQUENCE [LARGE SCALE GENOMIC DNA]</scope>
    <source>
        <strain evidence="2">Bat1K_MPI-CBG_1</strain>
    </source>
</reference>
<keyword evidence="1" id="KW-1133">Transmembrane helix</keyword>
<dbReference type="Proteomes" id="UP000664940">
    <property type="component" value="Unassembled WGS sequence"/>
</dbReference>
<evidence type="ECO:0000313" key="3">
    <source>
        <dbReference type="Proteomes" id="UP000664940"/>
    </source>
</evidence>
<feature type="transmembrane region" description="Helical" evidence="1">
    <location>
        <begin position="100"/>
        <end position="125"/>
    </location>
</feature>
<dbReference type="EMBL" id="JABVXQ010000007">
    <property type="protein sequence ID" value="KAF6099738.1"/>
    <property type="molecule type" value="Genomic_DNA"/>
</dbReference>
<organism evidence="2 3">
    <name type="scientific">Phyllostomus discolor</name>
    <name type="common">pale spear-nosed bat</name>
    <dbReference type="NCBI Taxonomy" id="89673"/>
    <lineage>
        <taxon>Eukaryota</taxon>
        <taxon>Metazoa</taxon>
        <taxon>Chordata</taxon>
        <taxon>Craniata</taxon>
        <taxon>Vertebrata</taxon>
        <taxon>Euteleostomi</taxon>
        <taxon>Mammalia</taxon>
        <taxon>Eutheria</taxon>
        <taxon>Laurasiatheria</taxon>
        <taxon>Chiroptera</taxon>
        <taxon>Yangochiroptera</taxon>
        <taxon>Phyllostomidae</taxon>
        <taxon>Phyllostominae</taxon>
        <taxon>Phyllostomus</taxon>
    </lineage>
</organism>
<feature type="transmembrane region" description="Helical" evidence="1">
    <location>
        <begin position="37"/>
        <end position="59"/>
    </location>
</feature>
<gene>
    <name evidence="2" type="ORF">HJG60_011477</name>
</gene>
<evidence type="ECO:0000256" key="1">
    <source>
        <dbReference type="SAM" id="Phobius"/>
    </source>
</evidence>